<keyword evidence="1" id="KW-0805">Transcription regulation</keyword>
<dbReference type="EMBL" id="OOIL02006568">
    <property type="protein sequence ID" value="VFQ98214.1"/>
    <property type="molecule type" value="Genomic_DNA"/>
</dbReference>
<evidence type="ECO:0000256" key="4">
    <source>
        <dbReference type="SAM" id="MobiDB-lite"/>
    </source>
</evidence>
<dbReference type="PROSITE" id="PS50985">
    <property type="entry name" value="GRAS"/>
    <property type="match status" value="2"/>
</dbReference>
<feature type="region of interest" description="VHIID" evidence="3">
    <location>
        <begin position="799"/>
        <end position="864"/>
    </location>
</feature>
<dbReference type="PANTHER" id="PTHR31636">
    <property type="entry name" value="OSJNBA0084A10.13 PROTEIN-RELATED"/>
    <property type="match status" value="1"/>
</dbReference>
<reference evidence="5 6" key="1">
    <citation type="submission" date="2018-04" db="EMBL/GenBank/DDBJ databases">
        <authorList>
            <person name="Vogel A."/>
        </authorList>
    </citation>
    <scope>NUCLEOTIDE SEQUENCE [LARGE SCALE GENOMIC DNA]</scope>
</reference>
<dbReference type="Proteomes" id="UP000595140">
    <property type="component" value="Unassembled WGS sequence"/>
</dbReference>
<feature type="region of interest" description="Leucine repeat II (LRII)" evidence="3">
    <location>
        <begin position="387"/>
        <end position="419"/>
    </location>
</feature>
<dbReference type="OrthoDB" id="2019341at2759"/>
<sequence length="1098" mass="124403">MDITQKFSDENVLPLAVIDAPSNSEYPNRAATLDSQDDPDYNATIKFLNQILLEDNMDENDLSMSYDPIALRAVENSFYNALCQNPSSPYQGPLFYNNNSERLHCTFGSSGYYSTTGSTVSSFDTSQWIVNPEGPKSSLAGDPPEYASHKYNTNSTIRKKHNLPDRSGLEEERSSKFSAVYEEEVKEVELSEMFDKVLICADNIISDRFSSAVGGRKSRSLKQRDDSEFVDLETLLLGCARSIAASDHGSVKEKLKMIRKHSSRTGDASQRMAHAFANALEARLNGTGAQLSEALAPNKMTGSGLLKSFLISWPIARLSYFIANKMIQEVALNSTSLHVIDFGIFYGIQWPTLIRDLSQRPAGPPKLRITGIEYPLCGFRPEQMVVETGRRLAKYCEQFGVPFEYNAITTKSWEKIKIEDLKLVRGEVVAVNCVYRLKNLMEGTVGVDSHRDAVLDLIWEITPHIFVPNVLNGSHSCDIFLSRFREAFLFYSNYFDMFDATLPRNCSSRLSFEQEFLGREIMNVVACEGMERVERPETYKQWHLRIMKAGFKPMPMNPDLVKKLRGKVNARYHKDFVFDEDGHWVLQGWKGRILWGVSGWVPHRTLCSFDTEESKSSLAGDPPSFHSSSLMNLDDYNTDSTRSKKHNLPDKSRIEEERSSKYSAVYDEEEEEVELSEMFDKVLICADSIIADQFISLVCCKGTKQNHQGGRKSHSKTHKDNTEFVDMETLLLSCARSIAALDHESAKEQLRNIRKYSSPTGDAYQRMAHAFANALEARLNGTGPQLSEGLAPNKMTGLLRSFMISWPVLRISYFIANKIIQEVASKCTSLHVIDFGIYNGIQWPTLIHDLSKRPTGPPKLKVTGIEYPIRGFCPEQLVVDTGRLLAKYCKQFGVPFEYNAITSQNWEKIKIDDLKLVRGEVVAVNCAFRLRNLMDETLGEDHPSPRDAVLNLIREINPQVFVPIVLNATHSGPLFLSRFREAFLFYSNYFDMIDATVPHDDSRLRFEQEFAGREIMNVIACEGMERVERPGTYKQWQMCITKAGFNPMPMNQDLVKKLSGKVKAGYHKDFVFDEDGHWVLQGWKGRTLCGVSGWVPCR</sequence>
<protein>
    <submittedName>
        <fullName evidence="5">Uncharacterized protein</fullName>
    </submittedName>
</protein>
<name>A0A484NED7_9ASTE</name>
<evidence type="ECO:0000313" key="5">
    <source>
        <dbReference type="EMBL" id="VFQ98214.1"/>
    </source>
</evidence>
<accession>A0A484NED7</accession>
<feature type="region of interest" description="Leucine repeat II (LRII)" evidence="3">
    <location>
        <begin position="880"/>
        <end position="912"/>
    </location>
</feature>
<dbReference type="AlphaFoldDB" id="A0A484NED7"/>
<feature type="short sequence motif" description="VHIID" evidence="3">
    <location>
        <begin position="830"/>
        <end position="834"/>
    </location>
</feature>
<proteinExistence type="inferred from homology"/>
<evidence type="ECO:0000256" key="3">
    <source>
        <dbReference type="PROSITE-ProRule" id="PRU01191"/>
    </source>
</evidence>
<comment type="similarity">
    <text evidence="3">Belongs to the GRAS family.</text>
</comment>
<organism evidence="5 6">
    <name type="scientific">Cuscuta campestris</name>
    <dbReference type="NCBI Taxonomy" id="132261"/>
    <lineage>
        <taxon>Eukaryota</taxon>
        <taxon>Viridiplantae</taxon>
        <taxon>Streptophyta</taxon>
        <taxon>Embryophyta</taxon>
        <taxon>Tracheophyta</taxon>
        <taxon>Spermatophyta</taxon>
        <taxon>Magnoliopsida</taxon>
        <taxon>eudicotyledons</taxon>
        <taxon>Gunneridae</taxon>
        <taxon>Pentapetalae</taxon>
        <taxon>asterids</taxon>
        <taxon>lamiids</taxon>
        <taxon>Solanales</taxon>
        <taxon>Convolvulaceae</taxon>
        <taxon>Cuscuteae</taxon>
        <taxon>Cuscuta</taxon>
        <taxon>Cuscuta subgen. Grammica</taxon>
        <taxon>Cuscuta sect. Cleistogrammica</taxon>
    </lineage>
</organism>
<evidence type="ECO:0000313" key="6">
    <source>
        <dbReference type="Proteomes" id="UP000595140"/>
    </source>
</evidence>
<dbReference type="Pfam" id="PF03514">
    <property type="entry name" value="GRAS"/>
    <property type="match status" value="2"/>
</dbReference>
<comment type="caution">
    <text evidence="3">Lacks conserved residue(s) required for the propagation of feature annotation.</text>
</comment>
<keyword evidence="6" id="KW-1185">Reference proteome</keyword>
<evidence type="ECO:0000256" key="1">
    <source>
        <dbReference type="ARBA" id="ARBA00023015"/>
    </source>
</evidence>
<evidence type="ECO:0000256" key="2">
    <source>
        <dbReference type="ARBA" id="ARBA00023163"/>
    </source>
</evidence>
<dbReference type="InterPro" id="IPR005202">
    <property type="entry name" value="TF_GRAS"/>
</dbReference>
<feature type="compositionally biased region" description="Basic and acidic residues" evidence="4">
    <location>
        <begin position="647"/>
        <end position="660"/>
    </location>
</feature>
<feature type="region of interest" description="SAW" evidence="3">
    <location>
        <begin position="526"/>
        <end position="601"/>
    </location>
</feature>
<feature type="short sequence motif" description="VHIID" evidence="3">
    <location>
        <begin position="337"/>
        <end position="341"/>
    </location>
</feature>
<feature type="region of interest" description="SAW" evidence="3">
    <location>
        <begin position="1020"/>
        <end position="1095"/>
    </location>
</feature>
<gene>
    <name evidence="5" type="ORF">CCAM_LOCUS39990</name>
</gene>
<feature type="region of interest" description="Disordered" evidence="4">
    <location>
        <begin position="612"/>
        <end position="662"/>
    </location>
</feature>
<keyword evidence="2" id="KW-0804">Transcription</keyword>